<gene>
    <name evidence="1" type="ORF">BDD16_003851</name>
</gene>
<dbReference type="EMBL" id="JACCFH010000001">
    <property type="protein sequence ID" value="NYG34865.1"/>
    <property type="molecule type" value="Genomic_DNA"/>
</dbReference>
<dbReference type="InterPro" id="IPR008497">
    <property type="entry name" value="DUF779"/>
</dbReference>
<protein>
    <recommendedName>
        <fullName evidence="3">DUF779 domain-containing protein</fullName>
    </recommendedName>
</protein>
<sequence>MPGDTTLAVSTRVSATDAALAHLATLHRRHPGMLLYQSGGCCDGSNPLALNPGDLSLTVTDQCVGTVGAVPFYIDTRQCGYLLGQELTIDLRPGNLGSYSLEDGTGWYFVTLTPTCPVV</sequence>
<dbReference type="RefSeq" id="WP_179635454.1">
    <property type="nucleotide sequence ID" value="NZ_JACCFH010000001.1"/>
</dbReference>
<evidence type="ECO:0000313" key="1">
    <source>
        <dbReference type="EMBL" id="NYG34865.1"/>
    </source>
</evidence>
<evidence type="ECO:0008006" key="3">
    <source>
        <dbReference type="Google" id="ProtNLM"/>
    </source>
</evidence>
<dbReference type="Proteomes" id="UP000518288">
    <property type="component" value="Unassembled WGS sequence"/>
</dbReference>
<dbReference type="AlphaFoldDB" id="A0A7Y9R420"/>
<organism evidence="1 2">
    <name type="scientific">Sphaerotilus montanus</name>
    <dbReference type="NCBI Taxonomy" id="522889"/>
    <lineage>
        <taxon>Bacteria</taxon>
        <taxon>Pseudomonadati</taxon>
        <taxon>Pseudomonadota</taxon>
        <taxon>Betaproteobacteria</taxon>
        <taxon>Burkholderiales</taxon>
        <taxon>Sphaerotilaceae</taxon>
        <taxon>Sphaerotilus</taxon>
    </lineage>
</organism>
<dbReference type="Pfam" id="PF05610">
    <property type="entry name" value="DUF779"/>
    <property type="match status" value="1"/>
</dbReference>
<proteinExistence type="predicted"/>
<accession>A0A7Y9R420</accession>
<reference evidence="1 2" key="1">
    <citation type="submission" date="2020-07" db="EMBL/GenBank/DDBJ databases">
        <title>Genomic Encyclopedia of Archaeal and Bacterial Type Strains, Phase II (KMG-II): from individual species to whole genera.</title>
        <authorList>
            <person name="Goeker M."/>
        </authorList>
    </citation>
    <scope>NUCLEOTIDE SEQUENCE [LARGE SCALE GENOMIC DNA]</scope>
    <source>
        <strain evidence="1 2">DSM 21226</strain>
    </source>
</reference>
<evidence type="ECO:0000313" key="2">
    <source>
        <dbReference type="Proteomes" id="UP000518288"/>
    </source>
</evidence>
<keyword evidence="2" id="KW-1185">Reference proteome</keyword>
<name>A0A7Y9R420_9BURK</name>
<comment type="caution">
    <text evidence="1">The sequence shown here is derived from an EMBL/GenBank/DDBJ whole genome shotgun (WGS) entry which is preliminary data.</text>
</comment>